<dbReference type="EMBL" id="PVWK01000125">
    <property type="protein sequence ID" value="PSB25427.1"/>
    <property type="molecule type" value="Genomic_DNA"/>
</dbReference>
<reference evidence="10 11" key="2">
    <citation type="submission" date="2018-03" db="EMBL/GenBank/DDBJ databases">
        <title>The ancient ancestry and fast evolution of plastids.</title>
        <authorList>
            <person name="Moore K.R."/>
            <person name="Magnabosco C."/>
            <person name="Momper L."/>
            <person name="Gold D.A."/>
            <person name="Bosak T."/>
            <person name="Fournier G.P."/>
        </authorList>
    </citation>
    <scope>NUCLEOTIDE SEQUENCE [LARGE SCALE GENOMIC DNA]</scope>
    <source>
        <strain evidence="10 11">ULC18</strain>
    </source>
</reference>
<dbReference type="AlphaFoldDB" id="A0A2T1DY54"/>
<feature type="domain" description="ABC transmembrane type-2" evidence="9">
    <location>
        <begin position="127"/>
        <end position="364"/>
    </location>
</feature>
<dbReference type="InterPro" id="IPR047817">
    <property type="entry name" value="ABC2_TM_bact-type"/>
</dbReference>
<evidence type="ECO:0000256" key="4">
    <source>
        <dbReference type="ARBA" id="ARBA00022475"/>
    </source>
</evidence>
<evidence type="ECO:0000313" key="11">
    <source>
        <dbReference type="Proteomes" id="UP000239576"/>
    </source>
</evidence>
<keyword evidence="5 8" id="KW-0812">Transmembrane</keyword>
<keyword evidence="6 8" id="KW-1133">Transmembrane helix</keyword>
<sequence>MNRILAQCRKELVQFRRDRLTLALAFLLPLITLLIFGFAVRLESKDIPVIVQDFDHSKLSRSYIERLYATNQFTPREWSGSEPARDAIDHGIAKAAIIIPPEFSRQARAGTPTTIQILVDAADVNNARVIRSGIQSVTNFFMRDQGLLSTQNTVTAQTRLWFNPGRLESLYIVPGTFAVVLWIFPSLLTAIAMVKEREKGTILQVYASSISAVELLLGKGLAYWLIAVGEAIVVIGLGALVFQLKFAGNPIPLLVGTCVFLADSILFGLMLGVKAESQAEAVQGASLIGFITSLLLSGFIYPLNNIPFPLSLIPNVVPARYFIDITRDAFVRGTGWAGVWFSLLMLIVLGLFFFTVSRKGLDRMQLETE</sequence>
<evidence type="ECO:0000256" key="6">
    <source>
        <dbReference type="ARBA" id="ARBA00022989"/>
    </source>
</evidence>
<keyword evidence="7 8" id="KW-0472">Membrane</keyword>
<name>A0A2T1DY54_9CYAN</name>
<dbReference type="OrthoDB" id="9808686at2"/>
<comment type="caution">
    <text evidence="10">The sequence shown here is derived from an EMBL/GenBank/DDBJ whole genome shotgun (WGS) entry which is preliminary data.</text>
</comment>
<evidence type="ECO:0000256" key="1">
    <source>
        <dbReference type="ARBA" id="ARBA00004651"/>
    </source>
</evidence>
<keyword evidence="11" id="KW-1185">Reference proteome</keyword>
<feature type="transmembrane region" description="Helical" evidence="8">
    <location>
        <begin position="250"/>
        <end position="273"/>
    </location>
</feature>
<gene>
    <name evidence="10" type="ORF">C7B82_23395</name>
</gene>
<reference evidence="11" key="1">
    <citation type="submission" date="2018-02" db="EMBL/GenBank/DDBJ databases">
        <authorList>
            <person name="Moore K."/>
            <person name="Momper L."/>
        </authorList>
    </citation>
    <scope>NUCLEOTIDE SEQUENCE [LARGE SCALE GENOMIC DNA]</scope>
    <source>
        <strain evidence="11">ULC18</strain>
    </source>
</reference>
<evidence type="ECO:0000256" key="8">
    <source>
        <dbReference type="SAM" id="Phobius"/>
    </source>
</evidence>
<dbReference type="PROSITE" id="PS51012">
    <property type="entry name" value="ABC_TM2"/>
    <property type="match status" value="1"/>
</dbReference>
<evidence type="ECO:0000256" key="3">
    <source>
        <dbReference type="ARBA" id="ARBA00022448"/>
    </source>
</evidence>
<dbReference type="Pfam" id="PF12698">
    <property type="entry name" value="ABC2_membrane_3"/>
    <property type="match status" value="1"/>
</dbReference>
<feature type="transmembrane region" description="Helical" evidence="8">
    <location>
        <begin position="337"/>
        <end position="356"/>
    </location>
</feature>
<dbReference type="GO" id="GO:0140359">
    <property type="term" value="F:ABC-type transporter activity"/>
    <property type="evidence" value="ECO:0007669"/>
    <property type="project" value="InterPro"/>
</dbReference>
<proteinExistence type="inferred from homology"/>
<dbReference type="PANTHER" id="PTHR30294">
    <property type="entry name" value="MEMBRANE COMPONENT OF ABC TRANSPORTER YHHJ-RELATED"/>
    <property type="match status" value="1"/>
</dbReference>
<dbReference type="InterPro" id="IPR051449">
    <property type="entry name" value="ABC-2_transporter_component"/>
</dbReference>
<accession>A0A2T1DY54</accession>
<dbReference type="InterPro" id="IPR013525">
    <property type="entry name" value="ABC2_TM"/>
</dbReference>
<evidence type="ECO:0000259" key="9">
    <source>
        <dbReference type="PROSITE" id="PS51012"/>
    </source>
</evidence>
<dbReference type="GO" id="GO:0005886">
    <property type="term" value="C:plasma membrane"/>
    <property type="evidence" value="ECO:0007669"/>
    <property type="project" value="UniProtKB-SubCell"/>
</dbReference>
<evidence type="ECO:0000256" key="2">
    <source>
        <dbReference type="ARBA" id="ARBA00007783"/>
    </source>
</evidence>
<feature type="transmembrane region" description="Helical" evidence="8">
    <location>
        <begin position="20"/>
        <end position="40"/>
    </location>
</feature>
<keyword evidence="3" id="KW-0813">Transport</keyword>
<keyword evidence="4" id="KW-1003">Cell membrane</keyword>
<feature type="transmembrane region" description="Helical" evidence="8">
    <location>
        <begin position="221"/>
        <end position="244"/>
    </location>
</feature>
<comment type="similarity">
    <text evidence="2">Belongs to the ABC-2 integral membrane protein family.</text>
</comment>
<dbReference type="RefSeq" id="WP_106259053.1">
    <property type="nucleotide sequence ID" value="NZ_CAWNSW010000034.1"/>
</dbReference>
<comment type="subcellular location">
    <subcellularLocation>
        <location evidence="1">Cell membrane</location>
        <topology evidence="1">Multi-pass membrane protein</topology>
    </subcellularLocation>
</comment>
<evidence type="ECO:0000256" key="5">
    <source>
        <dbReference type="ARBA" id="ARBA00022692"/>
    </source>
</evidence>
<evidence type="ECO:0000256" key="7">
    <source>
        <dbReference type="ARBA" id="ARBA00023136"/>
    </source>
</evidence>
<organism evidence="10 11">
    <name type="scientific">Stenomitos frigidus ULC18</name>
    <dbReference type="NCBI Taxonomy" id="2107698"/>
    <lineage>
        <taxon>Bacteria</taxon>
        <taxon>Bacillati</taxon>
        <taxon>Cyanobacteriota</taxon>
        <taxon>Cyanophyceae</taxon>
        <taxon>Leptolyngbyales</taxon>
        <taxon>Leptolyngbyaceae</taxon>
        <taxon>Stenomitos</taxon>
    </lineage>
</organism>
<evidence type="ECO:0000313" key="10">
    <source>
        <dbReference type="EMBL" id="PSB25427.1"/>
    </source>
</evidence>
<protein>
    <submittedName>
        <fullName evidence="10">ABC transporter permease</fullName>
    </submittedName>
</protein>
<dbReference type="Proteomes" id="UP000239576">
    <property type="component" value="Unassembled WGS sequence"/>
</dbReference>
<dbReference type="PANTHER" id="PTHR30294:SF29">
    <property type="entry name" value="MULTIDRUG ABC TRANSPORTER PERMEASE YBHS-RELATED"/>
    <property type="match status" value="1"/>
</dbReference>
<feature type="transmembrane region" description="Helical" evidence="8">
    <location>
        <begin position="170"/>
        <end position="194"/>
    </location>
</feature>
<feature type="transmembrane region" description="Helical" evidence="8">
    <location>
        <begin position="285"/>
        <end position="303"/>
    </location>
</feature>
<dbReference type="Gene3D" id="3.40.1710.10">
    <property type="entry name" value="abc type-2 transporter like domain"/>
    <property type="match status" value="1"/>
</dbReference>